<reference evidence="1 2" key="1">
    <citation type="submission" date="2019-03" db="EMBL/GenBank/DDBJ databases">
        <title>Algoriphagus aquimaris sp. nov., isolated form marine sediment in Pohang, Korea.</title>
        <authorList>
            <person name="Kim J."/>
            <person name="Yoon S.-H."/>
            <person name="Lee S.-S."/>
        </authorList>
    </citation>
    <scope>NUCLEOTIDE SEQUENCE [LARGE SCALE GENOMIC DNA]</scope>
    <source>
        <strain evidence="1 2">F21</strain>
    </source>
</reference>
<keyword evidence="2" id="KW-1185">Reference proteome</keyword>
<accession>A0A4V3ASJ7</accession>
<sequence length="277" mass="31487">MQKVKLIVGFLGLIWSSVLWAQSPELEVAWDKTTVLIFDAPIQSIDRGSQWLLGQKDAEAVNLLKLKAGSKDMPNTNLHVLTSDGRIHEFAVRYSEDPLNTTWDFRNKKERGSELKSSLGMNSSEFEGVAKNLASLESKSIKRQFRYEIFFWIKGIYFQDGLLFFDLMLHNTSRIPFQPIGPEVRIVDSRSSKRSTSREVDLEPAFSLVSGLNEKVGVESGQELKSMVLAYPVFTIANQKRLVFRLREARGDRELQLSLKGRDLLQAKSLPLLIDTH</sequence>
<gene>
    <name evidence="1" type="ORF">E1898_00530</name>
</gene>
<evidence type="ECO:0000313" key="2">
    <source>
        <dbReference type="Proteomes" id="UP000295438"/>
    </source>
</evidence>
<proteinExistence type="predicted"/>
<dbReference type="Pfam" id="PF13595">
    <property type="entry name" value="DUF4138"/>
    <property type="match status" value="1"/>
</dbReference>
<dbReference type="Proteomes" id="UP000295438">
    <property type="component" value="Unassembled WGS sequence"/>
</dbReference>
<organism evidence="1 2">
    <name type="scientific">Algoriphagus formosus</name>
    <dbReference type="NCBI Taxonomy" id="2007308"/>
    <lineage>
        <taxon>Bacteria</taxon>
        <taxon>Pseudomonadati</taxon>
        <taxon>Bacteroidota</taxon>
        <taxon>Cytophagia</taxon>
        <taxon>Cytophagales</taxon>
        <taxon>Cyclobacteriaceae</taxon>
        <taxon>Algoriphagus</taxon>
    </lineage>
</organism>
<dbReference type="InterPro" id="IPR022298">
    <property type="entry name" value="Conjug_transposon_TraN"/>
</dbReference>
<evidence type="ECO:0000313" key="1">
    <source>
        <dbReference type="EMBL" id="TDK50851.1"/>
    </source>
</evidence>
<protein>
    <submittedName>
        <fullName evidence="1">DUF4138 domain-containing protein</fullName>
    </submittedName>
</protein>
<dbReference type="RefSeq" id="WP_133389428.1">
    <property type="nucleotide sequence ID" value="NZ_SMUW01000016.1"/>
</dbReference>
<comment type="caution">
    <text evidence="1">The sequence shown here is derived from an EMBL/GenBank/DDBJ whole genome shotgun (WGS) entry which is preliminary data.</text>
</comment>
<dbReference type="EMBL" id="SMUW01000016">
    <property type="protein sequence ID" value="TDK50851.1"/>
    <property type="molecule type" value="Genomic_DNA"/>
</dbReference>
<dbReference type="AlphaFoldDB" id="A0A4V3ASJ7"/>
<name>A0A4V3ASJ7_9BACT</name>